<evidence type="ECO:0000313" key="3">
    <source>
        <dbReference type="Proteomes" id="UP000886520"/>
    </source>
</evidence>
<dbReference type="InterPro" id="IPR057453">
    <property type="entry name" value="BSD2_CRD"/>
</dbReference>
<dbReference type="SUPFAM" id="SSF57938">
    <property type="entry name" value="DnaJ/Hsp40 cysteine-rich domain"/>
    <property type="match status" value="1"/>
</dbReference>
<sequence>MCDRDYPDSGCRRFISRFFCYSAQLCNGGCRLLPPLWLVFHLDSPRTTHHSYFGRSSAVEPLRAVEVRATEPDTQEPPPACSVNSILCKQCQGNGAIVCSQCKGDGINKEDFFSGHFKAGSICWLCRGKREMLCGDCNGAGFIGGFMSTFDD</sequence>
<keyword evidence="3" id="KW-1185">Reference proteome</keyword>
<dbReference type="Pfam" id="PF25436">
    <property type="entry name" value="BSD2_CRD"/>
    <property type="match status" value="1"/>
</dbReference>
<gene>
    <name evidence="2" type="ORF">GOP47_0014973</name>
</gene>
<name>A0A9D4ZER6_ADICA</name>
<dbReference type="Proteomes" id="UP000886520">
    <property type="component" value="Chromosome 14"/>
</dbReference>
<evidence type="ECO:0000313" key="2">
    <source>
        <dbReference type="EMBL" id="KAI5070630.1"/>
    </source>
</evidence>
<protein>
    <recommendedName>
        <fullName evidence="1">BSD2 cysteine rich domain-containing protein</fullName>
    </recommendedName>
</protein>
<comment type="caution">
    <text evidence="2">The sequence shown here is derived from an EMBL/GenBank/DDBJ whole genome shotgun (WGS) entry which is preliminary data.</text>
</comment>
<proteinExistence type="predicted"/>
<dbReference type="OrthoDB" id="2019540at2759"/>
<feature type="domain" description="BSD2 cysteine rich" evidence="1">
    <location>
        <begin position="84"/>
        <end position="152"/>
    </location>
</feature>
<evidence type="ECO:0000259" key="1">
    <source>
        <dbReference type="Pfam" id="PF25436"/>
    </source>
</evidence>
<dbReference type="InterPro" id="IPR036410">
    <property type="entry name" value="HSP_DnaJ_Cys-rich_dom_sf"/>
</dbReference>
<dbReference type="PANTHER" id="PTHR15852">
    <property type="entry name" value="PLASTID TRANSCRIPTIONALLY ACTIVE PROTEIN"/>
    <property type="match status" value="1"/>
</dbReference>
<dbReference type="PANTHER" id="PTHR15852:SF51">
    <property type="entry name" value="PROTEIN BUNDLE SHEATH DEFECTIVE 2, CHLOROPLASTIC"/>
    <property type="match status" value="1"/>
</dbReference>
<accession>A0A9D4ZER6</accession>
<dbReference type="AlphaFoldDB" id="A0A9D4ZER6"/>
<reference evidence="2" key="1">
    <citation type="submission" date="2021-01" db="EMBL/GenBank/DDBJ databases">
        <title>Adiantum capillus-veneris genome.</title>
        <authorList>
            <person name="Fang Y."/>
            <person name="Liao Q."/>
        </authorList>
    </citation>
    <scope>NUCLEOTIDE SEQUENCE</scope>
    <source>
        <strain evidence="2">H3</strain>
        <tissue evidence="2">Leaf</tissue>
    </source>
</reference>
<dbReference type="EMBL" id="JABFUD020000014">
    <property type="protein sequence ID" value="KAI5070630.1"/>
    <property type="molecule type" value="Genomic_DNA"/>
</dbReference>
<organism evidence="2 3">
    <name type="scientific">Adiantum capillus-veneris</name>
    <name type="common">Maidenhair fern</name>
    <dbReference type="NCBI Taxonomy" id="13818"/>
    <lineage>
        <taxon>Eukaryota</taxon>
        <taxon>Viridiplantae</taxon>
        <taxon>Streptophyta</taxon>
        <taxon>Embryophyta</taxon>
        <taxon>Tracheophyta</taxon>
        <taxon>Polypodiopsida</taxon>
        <taxon>Polypodiidae</taxon>
        <taxon>Polypodiales</taxon>
        <taxon>Pteridineae</taxon>
        <taxon>Pteridaceae</taxon>
        <taxon>Vittarioideae</taxon>
        <taxon>Adiantum</taxon>
    </lineage>
</organism>